<proteinExistence type="predicted"/>
<protein>
    <submittedName>
        <fullName evidence="2">Uncharacterized protein</fullName>
    </submittedName>
</protein>
<accession>A0A2W5A455</accession>
<name>A0A2W5A455_9BACT</name>
<keyword evidence="1" id="KW-0175">Coiled coil</keyword>
<evidence type="ECO:0000313" key="2">
    <source>
        <dbReference type="EMBL" id="PZO88032.1"/>
    </source>
</evidence>
<sequence length="423" mass="44791">MPLEKDMKINKFVRVNKCLLIAAIGFAGTIGVNTPDASAQIDMRKRPSLVITNDRAAGTGKNLTPAGNQSASPIYRSVSAPAVSPMPGDITASDVSGSSYFQPTKTMVGEKVDELRSDLSGLQSKVSDLSSRLKGMKERNQSMAAEYNASVATINTQLQSGTTPGNPRLVQKLSTAQSNLDRLSQSVAELNSMAVEAANAASMGSYLLDGVRSAYGLSGAVEEDHAALAGVEDQVNTTIVTVDRVLNEVNDDITRTAAYLSAERSNLRTLSLAVTNGDYYGRSLAGRPFANAPASQTGGGSMMQPASFPGAAPVPSVSAAPISSPRPLVKIKFDKPNVDYQQAVYMAVNEAMQKYPNARFELIAVNPSGGNAAQVAIESTRARRNAEAVLRSLSQMGVDADRIDLSTQQSAEARSNEVHIYIR</sequence>
<comment type="caution">
    <text evidence="2">The sequence shown here is derived from an EMBL/GenBank/DDBJ whole genome shotgun (WGS) entry which is preliminary data.</text>
</comment>
<feature type="coiled-coil region" evidence="1">
    <location>
        <begin position="112"/>
        <end position="146"/>
    </location>
</feature>
<reference evidence="2 3" key="1">
    <citation type="submission" date="2017-08" db="EMBL/GenBank/DDBJ databases">
        <title>Infants hospitalized years apart are colonized by the same room-sourced microbial strains.</title>
        <authorList>
            <person name="Brooks B."/>
            <person name="Olm M.R."/>
            <person name="Firek B.A."/>
            <person name="Baker R."/>
            <person name="Thomas B.C."/>
            <person name="Morowitz M.J."/>
            <person name="Banfield J.F."/>
        </authorList>
    </citation>
    <scope>NUCLEOTIDE SEQUENCE [LARGE SCALE GENOMIC DNA]</scope>
    <source>
        <strain evidence="2">S2_018_000_R2_104</strain>
    </source>
</reference>
<dbReference type="Proteomes" id="UP000249557">
    <property type="component" value="Unassembled WGS sequence"/>
</dbReference>
<evidence type="ECO:0000256" key="1">
    <source>
        <dbReference type="SAM" id="Coils"/>
    </source>
</evidence>
<feature type="coiled-coil region" evidence="1">
    <location>
        <begin position="173"/>
        <end position="200"/>
    </location>
</feature>
<dbReference type="AlphaFoldDB" id="A0A2W5A455"/>
<evidence type="ECO:0000313" key="3">
    <source>
        <dbReference type="Proteomes" id="UP000249557"/>
    </source>
</evidence>
<organism evidence="2 3">
    <name type="scientific">Micavibrio aeruginosavorus</name>
    <dbReference type="NCBI Taxonomy" id="349221"/>
    <lineage>
        <taxon>Bacteria</taxon>
        <taxon>Pseudomonadati</taxon>
        <taxon>Bdellovibrionota</taxon>
        <taxon>Bdellovibrionia</taxon>
        <taxon>Bdellovibrionales</taxon>
        <taxon>Pseudobdellovibrionaceae</taxon>
        <taxon>Micavibrio</taxon>
    </lineage>
</organism>
<dbReference type="EMBL" id="QFNK01000031">
    <property type="protein sequence ID" value="PZO88032.1"/>
    <property type="molecule type" value="Genomic_DNA"/>
</dbReference>
<gene>
    <name evidence="2" type="ORF">DI626_02685</name>
</gene>